<dbReference type="AlphaFoldDB" id="A0A1G7CV33"/>
<proteinExistence type="predicted"/>
<dbReference type="OrthoDB" id="8084159at2"/>
<dbReference type="Proteomes" id="UP000199628">
    <property type="component" value="Unassembled WGS sequence"/>
</dbReference>
<name>A0A1G7CV33_9RHOB</name>
<dbReference type="InterPro" id="IPR021815">
    <property type="entry name" value="TsiV"/>
</dbReference>
<dbReference type="Pfam" id="PF11876">
    <property type="entry name" value="TsiV"/>
    <property type="match status" value="1"/>
</dbReference>
<evidence type="ECO:0000313" key="1">
    <source>
        <dbReference type="EMBL" id="SDE43304.1"/>
    </source>
</evidence>
<protein>
    <recommendedName>
        <fullName evidence="3">DUF3396 domain-containing protein</fullName>
    </recommendedName>
</protein>
<gene>
    <name evidence="1" type="ORF">SAMN04488239_11936</name>
</gene>
<reference evidence="2" key="1">
    <citation type="submission" date="2016-10" db="EMBL/GenBank/DDBJ databases">
        <authorList>
            <person name="Varghese N."/>
            <person name="Submissions S."/>
        </authorList>
    </citation>
    <scope>NUCLEOTIDE SEQUENCE [LARGE SCALE GENOMIC DNA]</scope>
    <source>
        <strain evidence="2">CGMCC 1.9108</strain>
    </source>
</reference>
<accession>A0A1G7CV33</accession>
<keyword evidence="2" id="KW-1185">Reference proteome</keyword>
<sequence>MQLPLPLAEPDRINGKPAFKVLFELVFYHDALTIGEFDALLDMWREICPPDRLTLFTISELDFWSRLDSPVLTESARAAAEGRLTWPMFEATRRRIQMGRALKAQIWDGLKIDQAPGTWSMELRRLHRRDTGLHGYVRMLFPIDTAPDLLIDVACRLGDLLPAHSGHGGLVFTYEPDLRFEAFRYIHAAARRFHGIDVEALKTTLTLMRTGVKSPCWLNFLGGEPDKEIASGLRSQEGVRMFDLAHGTLYALGDAPAILDVNRPPVPLQPYQALAEVLAGRLISDIGEFNGGGWLENMGSADEWLSRFHPGSSWGPREQR</sequence>
<evidence type="ECO:0000313" key="2">
    <source>
        <dbReference type="Proteomes" id="UP000199628"/>
    </source>
</evidence>
<organism evidence="1 2">
    <name type="scientific">Ruegeria marina</name>
    <dbReference type="NCBI Taxonomy" id="639004"/>
    <lineage>
        <taxon>Bacteria</taxon>
        <taxon>Pseudomonadati</taxon>
        <taxon>Pseudomonadota</taxon>
        <taxon>Alphaproteobacteria</taxon>
        <taxon>Rhodobacterales</taxon>
        <taxon>Roseobacteraceae</taxon>
        <taxon>Ruegeria</taxon>
    </lineage>
</organism>
<dbReference type="RefSeq" id="WP_093036438.1">
    <property type="nucleotide sequence ID" value="NZ_FMZV01000019.1"/>
</dbReference>
<dbReference type="EMBL" id="FMZV01000019">
    <property type="protein sequence ID" value="SDE43304.1"/>
    <property type="molecule type" value="Genomic_DNA"/>
</dbReference>
<evidence type="ECO:0008006" key="3">
    <source>
        <dbReference type="Google" id="ProtNLM"/>
    </source>
</evidence>
<dbReference type="STRING" id="639004.SAMN04488239_11936"/>